<dbReference type="Proteomes" id="UP000276133">
    <property type="component" value="Unassembled WGS sequence"/>
</dbReference>
<sequence length="403" mass="46846">MITNIQGSKISSPEKPANFNYNTTIVALNPFKKDLFDDLHPEFSTSSRSSSGSDTNLAKLLNQRKYLINKNIRFYEPIKDAEIMAQMHWLRTKLQSTNLSKSRSKDCSFERGIKTPPISLKSKKEETKEANFLLKNEPPQDLKKENSEPSQKEKQEEILVRNNTFQIDDGEDFPGIKKFSHYRRKKNSDSRAQHHSFQIKPKRNTELPLQIKSSLPDISTNGNRVLSQSNFNYALRKSRKYRLNNIYKPIEHYNLVENSLRNKRSLEETNAKGNVESVNNINASSSVEFEPSLDKNEFKNNSGNKNNNLIDESYSNNQSYCQDPNCEYKNFFANHSLLHVKKEYPNERYQRIKNNEVKIIQNIISDIPNTLTTMSNFGKVTNFEKVLANKLSEFYTEKTRYVK</sequence>
<feature type="region of interest" description="Disordered" evidence="1">
    <location>
        <begin position="289"/>
        <end position="311"/>
    </location>
</feature>
<keyword evidence="3" id="KW-1185">Reference proteome</keyword>
<evidence type="ECO:0000313" key="3">
    <source>
        <dbReference type="Proteomes" id="UP000276133"/>
    </source>
</evidence>
<gene>
    <name evidence="2" type="ORF">BpHYR1_024220</name>
</gene>
<feature type="compositionally biased region" description="Low complexity" evidence="1">
    <location>
        <begin position="299"/>
        <end position="308"/>
    </location>
</feature>
<dbReference type="EMBL" id="REGN01011662">
    <property type="protein sequence ID" value="RMZ97072.1"/>
    <property type="molecule type" value="Genomic_DNA"/>
</dbReference>
<comment type="caution">
    <text evidence="2">The sequence shown here is derived from an EMBL/GenBank/DDBJ whole genome shotgun (WGS) entry which is preliminary data.</text>
</comment>
<evidence type="ECO:0000313" key="2">
    <source>
        <dbReference type="EMBL" id="RMZ97072.1"/>
    </source>
</evidence>
<reference evidence="2 3" key="1">
    <citation type="journal article" date="2018" name="Sci. Rep.">
        <title>Genomic signatures of local adaptation to the degree of environmental predictability in rotifers.</title>
        <authorList>
            <person name="Franch-Gras L."/>
            <person name="Hahn C."/>
            <person name="Garcia-Roger E.M."/>
            <person name="Carmona M.J."/>
            <person name="Serra M."/>
            <person name="Gomez A."/>
        </authorList>
    </citation>
    <scope>NUCLEOTIDE SEQUENCE [LARGE SCALE GENOMIC DNA]</scope>
    <source>
        <strain evidence="2">HYR1</strain>
    </source>
</reference>
<dbReference type="AlphaFoldDB" id="A0A3M7PDD7"/>
<proteinExistence type="predicted"/>
<name>A0A3M7PDD7_BRAPC</name>
<accession>A0A3M7PDD7</accession>
<dbReference type="OrthoDB" id="10452196at2759"/>
<organism evidence="2 3">
    <name type="scientific">Brachionus plicatilis</name>
    <name type="common">Marine rotifer</name>
    <name type="synonym">Brachionus muelleri</name>
    <dbReference type="NCBI Taxonomy" id="10195"/>
    <lineage>
        <taxon>Eukaryota</taxon>
        <taxon>Metazoa</taxon>
        <taxon>Spiralia</taxon>
        <taxon>Gnathifera</taxon>
        <taxon>Rotifera</taxon>
        <taxon>Eurotatoria</taxon>
        <taxon>Monogononta</taxon>
        <taxon>Pseudotrocha</taxon>
        <taxon>Ploima</taxon>
        <taxon>Brachionidae</taxon>
        <taxon>Brachionus</taxon>
    </lineage>
</organism>
<protein>
    <submittedName>
        <fullName evidence="2">Uncharacterized protein</fullName>
    </submittedName>
</protein>
<feature type="compositionally biased region" description="Basic and acidic residues" evidence="1">
    <location>
        <begin position="138"/>
        <end position="156"/>
    </location>
</feature>
<feature type="region of interest" description="Disordered" evidence="1">
    <location>
        <begin position="105"/>
        <end position="156"/>
    </location>
</feature>
<evidence type="ECO:0000256" key="1">
    <source>
        <dbReference type="SAM" id="MobiDB-lite"/>
    </source>
</evidence>